<protein>
    <submittedName>
        <fullName evidence="2">Uncharacterized protein</fullName>
    </submittedName>
</protein>
<dbReference type="VEuPathDB" id="ToxoDB:cyc_08979"/>
<proteinExistence type="predicted"/>
<sequence>MGWLRCRCLRASGRSNERRGPLPQPRFPLCRAPTVDRRVAKGALGALQPHLHADAEKEKRQMHRGESGWRAYSVEPREEEAVCGSSTQSSAPRRAETEYSHYCAQGTAKELCQMRLPGRKGQQPRTQQQGGARSNRRFPGRRLAAVGNDAIAPRLAGGAEKRLPFSRKESAACPLSARAPGAAGEGPPPRAATWYVVFSEAVAAPRRVRHPKDGNAAAVRGSERAPSSCRISRSRVGWVGRRCVSGVLVNSRA</sequence>
<gene>
    <name evidence="2" type="ORF">cyc_08979</name>
</gene>
<dbReference type="InParanoid" id="A0A1D3D5S6"/>
<accession>A0A1D3D5S6</accession>
<reference evidence="2 3" key="1">
    <citation type="journal article" date="2016" name="BMC Genomics">
        <title>Comparative genomics reveals Cyclospora cayetanensis possesses coccidia-like metabolism and invasion components but unique surface antigens.</title>
        <authorList>
            <person name="Liu S."/>
            <person name="Wang L."/>
            <person name="Zheng H."/>
            <person name="Xu Z."/>
            <person name="Roellig D.M."/>
            <person name="Li N."/>
            <person name="Frace M.A."/>
            <person name="Tang K."/>
            <person name="Arrowood M.J."/>
            <person name="Moss D.M."/>
            <person name="Zhang L."/>
            <person name="Feng Y."/>
            <person name="Xiao L."/>
        </authorList>
    </citation>
    <scope>NUCLEOTIDE SEQUENCE [LARGE SCALE GENOMIC DNA]</scope>
    <source>
        <strain evidence="2 3">CHN_HEN01</strain>
    </source>
</reference>
<evidence type="ECO:0000313" key="3">
    <source>
        <dbReference type="Proteomes" id="UP000095192"/>
    </source>
</evidence>
<dbReference type="AlphaFoldDB" id="A0A1D3D5S6"/>
<dbReference type="EMBL" id="JROU02000606">
    <property type="protein sequence ID" value="OEH78812.1"/>
    <property type="molecule type" value="Genomic_DNA"/>
</dbReference>
<name>A0A1D3D5S6_9EIME</name>
<keyword evidence="3" id="KW-1185">Reference proteome</keyword>
<comment type="caution">
    <text evidence="2">The sequence shown here is derived from an EMBL/GenBank/DDBJ whole genome shotgun (WGS) entry which is preliminary data.</text>
</comment>
<organism evidence="2 3">
    <name type="scientific">Cyclospora cayetanensis</name>
    <dbReference type="NCBI Taxonomy" id="88456"/>
    <lineage>
        <taxon>Eukaryota</taxon>
        <taxon>Sar</taxon>
        <taxon>Alveolata</taxon>
        <taxon>Apicomplexa</taxon>
        <taxon>Conoidasida</taxon>
        <taxon>Coccidia</taxon>
        <taxon>Eucoccidiorida</taxon>
        <taxon>Eimeriorina</taxon>
        <taxon>Eimeriidae</taxon>
        <taxon>Cyclospora</taxon>
    </lineage>
</organism>
<dbReference type="Proteomes" id="UP000095192">
    <property type="component" value="Unassembled WGS sequence"/>
</dbReference>
<evidence type="ECO:0000256" key="1">
    <source>
        <dbReference type="SAM" id="MobiDB-lite"/>
    </source>
</evidence>
<feature type="region of interest" description="Disordered" evidence="1">
    <location>
        <begin position="48"/>
        <end position="71"/>
    </location>
</feature>
<feature type="compositionally biased region" description="Basic and acidic residues" evidence="1">
    <location>
        <begin position="51"/>
        <end position="67"/>
    </location>
</feature>
<feature type="compositionally biased region" description="Polar residues" evidence="1">
    <location>
        <begin position="123"/>
        <end position="132"/>
    </location>
</feature>
<evidence type="ECO:0000313" key="2">
    <source>
        <dbReference type="EMBL" id="OEH78812.1"/>
    </source>
</evidence>
<feature type="region of interest" description="Disordered" evidence="1">
    <location>
        <begin position="118"/>
        <end position="142"/>
    </location>
</feature>